<evidence type="ECO:0000313" key="2">
    <source>
        <dbReference type="EMBL" id="GFS15173.1"/>
    </source>
</evidence>
<proteinExistence type="predicted"/>
<accession>A0AAV4J0G1</accession>
<comment type="caution">
    <text evidence="2">The sequence shown here is derived from an EMBL/GenBank/DDBJ whole genome shotgun (WGS) entry which is preliminary data.</text>
</comment>
<feature type="region of interest" description="Disordered" evidence="1">
    <location>
        <begin position="54"/>
        <end position="99"/>
    </location>
</feature>
<gene>
    <name evidence="2" type="ORF">ElyMa_004925500</name>
</gene>
<evidence type="ECO:0000313" key="3">
    <source>
        <dbReference type="Proteomes" id="UP000762676"/>
    </source>
</evidence>
<sequence length="168" mass="18230">MPAVSSTPPAPPLFEPRVRYGQGKTAMTILTEGGYTYPVIHEPYSHRAHYGPKARHQEGVPEAPSSGRVRRGERPMHRSTLTISKPPWEPDFTTTNKHGQPLRIGVVSASDSRSGGRGSHSRPCHVAIPLGKQFTQTFPSPPTCKMGTQLQASNVLVCWGISGAALLR</sequence>
<evidence type="ECO:0000256" key="1">
    <source>
        <dbReference type="SAM" id="MobiDB-lite"/>
    </source>
</evidence>
<reference evidence="2 3" key="1">
    <citation type="journal article" date="2021" name="Elife">
        <title>Chloroplast acquisition without the gene transfer in kleptoplastic sea slugs, Plakobranchus ocellatus.</title>
        <authorList>
            <person name="Maeda T."/>
            <person name="Takahashi S."/>
            <person name="Yoshida T."/>
            <person name="Shimamura S."/>
            <person name="Takaki Y."/>
            <person name="Nagai Y."/>
            <person name="Toyoda A."/>
            <person name="Suzuki Y."/>
            <person name="Arimoto A."/>
            <person name="Ishii H."/>
            <person name="Satoh N."/>
            <person name="Nishiyama T."/>
            <person name="Hasebe M."/>
            <person name="Maruyama T."/>
            <person name="Minagawa J."/>
            <person name="Obokata J."/>
            <person name="Shigenobu S."/>
        </authorList>
    </citation>
    <scope>NUCLEOTIDE SEQUENCE [LARGE SCALE GENOMIC DNA]</scope>
</reference>
<dbReference type="EMBL" id="BMAT01009862">
    <property type="protein sequence ID" value="GFS15173.1"/>
    <property type="molecule type" value="Genomic_DNA"/>
</dbReference>
<name>A0AAV4J0G1_9GAST</name>
<protein>
    <submittedName>
        <fullName evidence="2">Uncharacterized protein</fullName>
    </submittedName>
</protein>
<dbReference type="Proteomes" id="UP000762676">
    <property type="component" value="Unassembled WGS sequence"/>
</dbReference>
<organism evidence="2 3">
    <name type="scientific">Elysia marginata</name>
    <dbReference type="NCBI Taxonomy" id="1093978"/>
    <lineage>
        <taxon>Eukaryota</taxon>
        <taxon>Metazoa</taxon>
        <taxon>Spiralia</taxon>
        <taxon>Lophotrochozoa</taxon>
        <taxon>Mollusca</taxon>
        <taxon>Gastropoda</taxon>
        <taxon>Heterobranchia</taxon>
        <taxon>Euthyneura</taxon>
        <taxon>Panpulmonata</taxon>
        <taxon>Sacoglossa</taxon>
        <taxon>Placobranchoidea</taxon>
        <taxon>Plakobranchidae</taxon>
        <taxon>Elysia</taxon>
    </lineage>
</organism>
<keyword evidence="3" id="KW-1185">Reference proteome</keyword>
<dbReference type="AlphaFoldDB" id="A0AAV4J0G1"/>